<protein>
    <submittedName>
        <fullName evidence="2">Uncharacterized protein</fullName>
    </submittedName>
</protein>
<organism evidence="2 3">
    <name type="scientific">Durusdinium trenchii</name>
    <dbReference type="NCBI Taxonomy" id="1381693"/>
    <lineage>
        <taxon>Eukaryota</taxon>
        <taxon>Sar</taxon>
        <taxon>Alveolata</taxon>
        <taxon>Dinophyceae</taxon>
        <taxon>Suessiales</taxon>
        <taxon>Symbiodiniaceae</taxon>
        <taxon>Durusdinium</taxon>
    </lineage>
</organism>
<evidence type="ECO:0000256" key="1">
    <source>
        <dbReference type="SAM" id="MobiDB-lite"/>
    </source>
</evidence>
<gene>
    <name evidence="2" type="ORF">SCF082_LOCUS12001</name>
</gene>
<evidence type="ECO:0000313" key="2">
    <source>
        <dbReference type="EMBL" id="CAK9013606.1"/>
    </source>
</evidence>
<evidence type="ECO:0000313" key="3">
    <source>
        <dbReference type="Proteomes" id="UP001642464"/>
    </source>
</evidence>
<keyword evidence="3" id="KW-1185">Reference proteome</keyword>
<dbReference type="Proteomes" id="UP001642464">
    <property type="component" value="Unassembled WGS sequence"/>
</dbReference>
<proteinExistence type="predicted"/>
<dbReference type="EMBL" id="CAXAMM010007224">
    <property type="protein sequence ID" value="CAK9013606.1"/>
    <property type="molecule type" value="Genomic_DNA"/>
</dbReference>
<sequence length="305" mass="33618">MRAASDAKKLLKIRTGGICVSENSAPETVGITYELCNSSDMSVCWDTENMSFGDYPVGGEESALSIAAVHSYLKVSGAGGDDADDGVNEVNGIYVMTNNSFSPEYYQYPFGDGRLMYDGGKWILYNNVYGSENHYYEVECESLNIPDKGWKPMEGWEEEMQNPPTISKHELKEGQDVKLRKLHPDSHIPAAQYPGAPCPFMHGDICTVERIEGLFFAPKISPDQWIPLRAAIPVEALPEDEQEGDRLEKRAPKAKAKPAGKAKAKAKAVAAVAKAGEERDEILSVLKSLVQKVENLETEVKKLQK</sequence>
<feature type="compositionally biased region" description="Basic residues" evidence="1">
    <location>
        <begin position="252"/>
        <end position="261"/>
    </location>
</feature>
<comment type="caution">
    <text evidence="2">The sequence shown here is derived from an EMBL/GenBank/DDBJ whole genome shotgun (WGS) entry which is preliminary data.</text>
</comment>
<name>A0ABP0JGV8_9DINO</name>
<feature type="region of interest" description="Disordered" evidence="1">
    <location>
        <begin position="237"/>
        <end position="261"/>
    </location>
</feature>
<accession>A0ABP0JGV8</accession>
<reference evidence="2 3" key="1">
    <citation type="submission" date="2024-02" db="EMBL/GenBank/DDBJ databases">
        <authorList>
            <person name="Chen Y."/>
            <person name="Shah S."/>
            <person name="Dougan E. K."/>
            <person name="Thang M."/>
            <person name="Chan C."/>
        </authorList>
    </citation>
    <scope>NUCLEOTIDE SEQUENCE [LARGE SCALE GENOMIC DNA]</scope>
</reference>